<dbReference type="RefSeq" id="WP_151582117.1">
    <property type="nucleotide sequence ID" value="NZ_WBVM01000003.1"/>
</dbReference>
<sequence>MSPRHASRAGLAVAAATAVTAALALAGCSTENGQALDRRGSAERSAAPAAPSPSPSSTPSPAADCRPVDVGALRAGGAYDYEPRTPAEALAASDLVVVAELVRIVDGFDQRDDGDRVPYLVAELAITERIGGRHPDAVPDGVLRMPISQGPVSVESGEPSFGIERFRRSLPTGTRMLLFVNDATADYDSPPPALPPGTRLYGGRPDGVLVDSCGALVGGHDELMGAWRSYRTLDDLRAALRTLP</sequence>
<feature type="signal peptide" evidence="2">
    <location>
        <begin position="1"/>
        <end position="26"/>
    </location>
</feature>
<evidence type="ECO:0000313" key="3">
    <source>
        <dbReference type="EMBL" id="KAB2808446.1"/>
    </source>
</evidence>
<evidence type="ECO:0000256" key="2">
    <source>
        <dbReference type="SAM" id="SignalP"/>
    </source>
</evidence>
<feature type="chain" id="PRO_5039422349" evidence="2">
    <location>
        <begin position="27"/>
        <end position="244"/>
    </location>
</feature>
<keyword evidence="2" id="KW-0732">Signal</keyword>
<name>A0A7J5DTM2_NOCSI</name>
<reference evidence="3 4" key="1">
    <citation type="submission" date="2019-09" db="EMBL/GenBank/DDBJ databases">
        <title>Pimelobacter sp. isolated from Paulinella.</title>
        <authorList>
            <person name="Jeong S.E."/>
        </authorList>
    </citation>
    <scope>NUCLEOTIDE SEQUENCE [LARGE SCALE GENOMIC DNA]</scope>
    <source>
        <strain evidence="3 4">Pch-N</strain>
    </source>
</reference>
<accession>A0A7J5DTM2</accession>
<evidence type="ECO:0000313" key="4">
    <source>
        <dbReference type="Proteomes" id="UP000449906"/>
    </source>
</evidence>
<dbReference type="AlphaFoldDB" id="A0A7J5DTM2"/>
<comment type="caution">
    <text evidence="3">The sequence shown here is derived from an EMBL/GenBank/DDBJ whole genome shotgun (WGS) entry which is preliminary data.</text>
</comment>
<dbReference type="EMBL" id="WBVM01000003">
    <property type="protein sequence ID" value="KAB2808446.1"/>
    <property type="molecule type" value="Genomic_DNA"/>
</dbReference>
<proteinExistence type="predicted"/>
<feature type="region of interest" description="Disordered" evidence="1">
    <location>
        <begin position="32"/>
        <end position="67"/>
    </location>
</feature>
<evidence type="ECO:0000256" key="1">
    <source>
        <dbReference type="SAM" id="MobiDB-lite"/>
    </source>
</evidence>
<gene>
    <name evidence="3" type="ORF">F9L07_23355</name>
</gene>
<protein>
    <submittedName>
        <fullName evidence="3">Uncharacterized protein</fullName>
    </submittedName>
</protein>
<dbReference type="PROSITE" id="PS51257">
    <property type="entry name" value="PROKAR_LIPOPROTEIN"/>
    <property type="match status" value="1"/>
</dbReference>
<dbReference type="Proteomes" id="UP000449906">
    <property type="component" value="Unassembled WGS sequence"/>
</dbReference>
<organism evidence="3 4">
    <name type="scientific">Nocardioides simplex</name>
    <name type="common">Arthrobacter simplex</name>
    <dbReference type="NCBI Taxonomy" id="2045"/>
    <lineage>
        <taxon>Bacteria</taxon>
        <taxon>Bacillati</taxon>
        <taxon>Actinomycetota</taxon>
        <taxon>Actinomycetes</taxon>
        <taxon>Propionibacteriales</taxon>
        <taxon>Nocardioidaceae</taxon>
        <taxon>Pimelobacter</taxon>
    </lineage>
</organism>